<comment type="subcellular location">
    <subcellularLocation>
        <location evidence="1">Nucleus</location>
    </subcellularLocation>
</comment>
<dbReference type="GO" id="GO:0008270">
    <property type="term" value="F:zinc ion binding"/>
    <property type="evidence" value="ECO:0007669"/>
    <property type="project" value="InterPro"/>
</dbReference>
<evidence type="ECO:0000259" key="8">
    <source>
        <dbReference type="PROSITE" id="PS50048"/>
    </source>
</evidence>
<dbReference type="Gene3D" id="4.10.240.10">
    <property type="entry name" value="Zn(2)-C6 fungal-type DNA-binding domain"/>
    <property type="match status" value="1"/>
</dbReference>
<dbReference type="EMBL" id="NBSH01000009">
    <property type="protein sequence ID" value="ORX36060.1"/>
    <property type="molecule type" value="Genomic_DNA"/>
</dbReference>
<dbReference type="PROSITE" id="PS00463">
    <property type="entry name" value="ZN2_CY6_FUNGAL_1"/>
    <property type="match status" value="1"/>
</dbReference>
<keyword evidence="2" id="KW-0479">Metal-binding</keyword>
<dbReference type="InParanoid" id="A0A1Y1UDE3"/>
<evidence type="ECO:0000256" key="5">
    <source>
        <dbReference type="ARBA" id="ARBA00023163"/>
    </source>
</evidence>
<dbReference type="GO" id="GO:0005634">
    <property type="term" value="C:nucleus"/>
    <property type="evidence" value="ECO:0007669"/>
    <property type="project" value="UniProtKB-SubCell"/>
</dbReference>
<keyword evidence="5" id="KW-0804">Transcription</keyword>
<evidence type="ECO:0000256" key="6">
    <source>
        <dbReference type="ARBA" id="ARBA00023242"/>
    </source>
</evidence>
<evidence type="ECO:0000256" key="1">
    <source>
        <dbReference type="ARBA" id="ARBA00004123"/>
    </source>
</evidence>
<feature type="domain" description="Zn(2)-C6 fungal-type" evidence="8">
    <location>
        <begin position="29"/>
        <end position="60"/>
    </location>
</feature>
<dbReference type="Pfam" id="PF00172">
    <property type="entry name" value="Zn_clus"/>
    <property type="match status" value="1"/>
</dbReference>
<evidence type="ECO:0000256" key="2">
    <source>
        <dbReference type="ARBA" id="ARBA00022723"/>
    </source>
</evidence>
<sequence>MPPGSIPQSTPRSPDGSNGEDDRKQAGRACDYCHRMKMKCLGKENPPCNRCRASGHVCTFDGPRKTKSSKVDDRLKVVESQMLAMSSALQELIQLQKASLTPAAPEPVSTRPARGRLRTEGSPRILPQYPPSSTTNTDDELAKKVLSSRAISPWNSMASLAEAARLKYDDGSPSPMKKRKNKHDELHELSKRHSLTGHEGPREPPDPIDLGICDEATARRMYDLFMENCLVYMPCFDPVFDTFESLRRRSAFCITVLVMIGAKTTDAGGPMSELQRRCIDHAERIGMSTLFTPIASMETVQAMVVMASWGDTSWRPGGHATRMAMDLGLYRCLPLLVQSGMGKGKSGQELRAEWPLVEGARVWMTLYKLEQEMAFNLGRPCMIGGTESIQYCRELLKHPLSVQRDARLVAACELLTYRIPLHNPYAFTAAEAALIPDLDAKLERHEKDIADWQAYWDRYYAERGIGEKEFLRQALATNRAGSQLNINTRLLHGVHSPSDVANLPPHRRELLIIAFKAAQTIVSMALRSGQYKKNFRYANLYTHLNVAFAARCLIRLTSLVPEVVDVRQLGKDLEGIAHALTQVPGFQYAELLRQVVLKARRENILPPASPPRETSPDMTAMQFGAPAMQQLPADMGFLDFNYAEQLLNDQPASVIPQGIYAQHDAPKTYTGTAPMDQSYNLDTWFPFPPLDPSQFEAPIDQIGRDSIPGYGMEGSTNGQQWWS</sequence>
<evidence type="ECO:0000313" key="9">
    <source>
        <dbReference type="EMBL" id="ORX36060.1"/>
    </source>
</evidence>
<dbReference type="InterPro" id="IPR051089">
    <property type="entry name" value="prtT"/>
</dbReference>
<dbReference type="InterPro" id="IPR007219">
    <property type="entry name" value="XnlR_reg_dom"/>
</dbReference>
<dbReference type="CDD" id="cd12148">
    <property type="entry name" value="fungal_TF_MHR"/>
    <property type="match status" value="1"/>
</dbReference>
<dbReference type="GO" id="GO:0006351">
    <property type="term" value="P:DNA-templated transcription"/>
    <property type="evidence" value="ECO:0007669"/>
    <property type="project" value="InterPro"/>
</dbReference>
<dbReference type="PANTHER" id="PTHR31845">
    <property type="entry name" value="FINGER DOMAIN PROTEIN, PUTATIVE-RELATED"/>
    <property type="match status" value="1"/>
</dbReference>
<feature type="region of interest" description="Disordered" evidence="7">
    <location>
        <begin position="1"/>
        <end position="26"/>
    </location>
</feature>
<dbReference type="OrthoDB" id="4454541at2759"/>
<name>A0A1Y1UDE3_9TREE</name>
<dbReference type="CDD" id="cd00067">
    <property type="entry name" value="GAL4"/>
    <property type="match status" value="1"/>
</dbReference>
<keyword evidence="3" id="KW-0805">Transcription regulation</keyword>
<dbReference type="GeneID" id="33558091"/>
<organism evidence="9 10">
    <name type="scientific">Kockovaella imperatae</name>
    <dbReference type="NCBI Taxonomy" id="4999"/>
    <lineage>
        <taxon>Eukaryota</taxon>
        <taxon>Fungi</taxon>
        <taxon>Dikarya</taxon>
        <taxon>Basidiomycota</taxon>
        <taxon>Agaricomycotina</taxon>
        <taxon>Tremellomycetes</taxon>
        <taxon>Tremellales</taxon>
        <taxon>Cuniculitremaceae</taxon>
        <taxon>Kockovaella</taxon>
    </lineage>
</organism>
<feature type="region of interest" description="Disordered" evidence="7">
    <location>
        <begin position="101"/>
        <end position="139"/>
    </location>
</feature>
<dbReference type="PROSITE" id="PS50048">
    <property type="entry name" value="ZN2_CY6_FUNGAL_2"/>
    <property type="match status" value="1"/>
</dbReference>
<dbReference type="GO" id="GO:0000981">
    <property type="term" value="F:DNA-binding transcription factor activity, RNA polymerase II-specific"/>
    <property type="evidence" value="ECO:0007669"/>
    <property type="project" value="InterPro"/>
</dbReference>
<evidence type="ECO:0000256" key="7">
    <source>
        <dbReference type="SAM" id="MobiDB-lite"/>
    </source>
</evidence>
<dbReference type="Proteomes" id="UP000193218">
    <property type="component" value="Unassembled WGS sequence"/>
</dbReference>
<feature type="compositionally biased region" description="Polar residues" evidence="7">
    <location>
        <begin position="1"/>
        <end position="16"/>
    </location>
</feature>
<dbReference type="SMART" id="SM00906">
    <property type="entry name" value="Fungal_trans"/>
    <property type="match status" value="1"/>
</dbReference>
<dbReference type="RefSeq" id="XP_021870189.1">
    <property type="nucleotide sequence ID" value="XM_022016282.1"/>
</dbReference>
<proteinExistence type="predicted"/>
<keyword evidence="6" id="KW-0539">Nucleus</keyword>
<keyword evidence="10" id="KW-1185">Reference proteome</keyword>
<evidence type="ECO:0000313" key="10">
    <source>
        <dbReference type="Proteomes" id="UP000193218"/>
    </source>
</evidence>
<dbReference type="PANTHER" id="PTHR31845:SF17">
    <property type="entry name" value="ZN(II)2CYS6 TRANSCRIPTION FACTOR (EUROFUNG)"/>
    <property type="match status" value="1"/>
</dbReference>
<evidence type="ECO:0000256" key="4">
    <source>
        <dbReference type="ARBA" id="ARBA00023125"/>
    </source>
</evidence>
<dbReference type="InterPro" id="IPR036864">
    <property type="entry name" value="Zn2-C6_fun-type_DNA-bd_sf"/>
</dbReference>
<feature type="region of interest" description="Disordered" evidence="7">
    <location>
        <begin position="166"/>
        <end position="186"/>
    </location>
</feature>
<dbReference type="SUPFAM" id="SSF57701">
    <property type="entry name" value="Zn2/Cys6 DNA-binding domain"/>
    <property type="match status" value="1"/>
</dbReference>
<comment type="caution">
    <text evidence="9">The sequence shown here is derived from an EMBL/GenBank/DDBJ whole genome shotgun (WGS) entry which is preliminary data.</text>
</comment>
<dbReference type="GO" id="GO:0000976">
    <property type="term" value="F:transcription cis-regulatory region binding"/>
    <property type="evidence" value="ECO:0007669"/>
    <property type="project" value="TreeGrafter"/>
</dbReference>
<dbReference type="AlphaFoldDB" id="A0A1Y1UDE3"/>
<evidence type="ECO:0000256" key="3">
    <source>
        <dbReference type="ARBA" id="ARBA00023015"/>
    </source>
</evidence>
<gene>
    <name evidence="9" type="ORF">BD324DRAFT_630025</name>
</gene>
<reference evidence="9 10" key="1">
    <citation type="submission" date="2017-03" db="EMBL/GenBank/DDBJ databases">
        <title>Widespread Adenine N6-methylation of Active Genes in Fungi.</title>
        <authorList>
            <consortium name="DOE Joint Genome Institute"/>
            <person name="Mondo S.J."/>
            <person name="Dannebaum R.O."/>
            <person name="Kuo R.C."/>
            <person name="Louie K.B."/>
            <person name="Bewick A.J."/>
            <person name="Labutti K."/>
            <person name="Haridas S."/>
            <person name="Kuo A."/>
            <person name="Salamov A."/>
            <person name="Ahrendt S.R."/>
            <person name="Lau R."/>
            <person name="Bowen B.P."/>
            <person name="Lipzen A."/>
            <person name="Sullivan W."/>
            <person name="Andreopoulos W.B."/>
            <person name="Clum A."/>
            <person name="Lindquist E."/>
            <person name="Daum C."/>
            <person name="Northen T.R."/>
            <person name="Ramamoorthy G."/>
            <person name="Schmitz R.J."/>
            <person name="Gryganskyi A."/>
            <person name="Culley D."/>
            <person name="Magnuson J."/>
            <person name="James T.Y."/>
            <person name="O'Malley M.A."/>
            <person name="Stajich J.E."/>
            <person name="Spatafora J.W."/>
            <person name="Visel A."/>
            <person name="Grigoriev I.V."/>
        </authorList>
    </citation>
    <scope>NUCLEOTIDE SEQUENCE [LARGE SCALE GENOMIC DNA]</scope>
    <source>
        <strain evidence="9 10">NRRL Y-17943</strain>
    </source>
</reference>
<dbReference type="InterPro" id="IPR001138">
    <property type="entry name" value="Zn2Cys6_DnaBD"/>
</dbReference>
<accession>A0A1Y1UDE3</accession>
<keyword evidence="4" id="KW-0238">DNA-binding</keyword>
<dbReference type="SMART" id="SM00066">
    <property type="entry name" value="GAL4"/>
    <property type="match status" value="1"/>
</dbReference>
<protein>
    <recommendedName>
        <fullName evidence="8">Zn(2)-C6 fungal-type domain-containing protein</fullName>
    </recommendedName>
</protein>